<comment type="similarity">
    <text evidence="1">Belongs to the UPF0749 family.</text>
</comment>
<keyword evidence="2" id="KW-0175">Coiled coil</keyword>
<evidence type="ECO:0000256" key="1">
    <source>
        <dbReference type="ARBA" id="ARBA00009108"/>
    </source>
</evidence>
<protein>
    <submittedName>
        <fullName evidence="3">Uncharacterized protein YlxW (UPF0749 family)</fullName>
    </submittedName>
</protein>
<proteinExistence type="inferred from homology"/>
<evidence type="ECO:0000313" key="3">
    <source>
        <dbReference type="EMBL" id="MBP2024155.1"/>
    </source>
</evidence>
<gene>
    <name evidence="3" type="ORF">J2Z44_004010</name>
</gene>
<feature type="coiled-coil region" evidence="2">
    <location>
        <begin position="40"/>
        <end position="74"/>
    </location>
</feature>
<accession>A0ABS4K8Q7</accession>
<dbReference type="Proteomes" id="UP001519308">
    <property type="component" value="Unassembled WGS sequence"/>
</dbReference>
<sequence>MKKFISELSIGLVCLLLGFLIICQLKAINNKMILGEDKQSSEALVESEQLLKQVEELQKKVAELTEKNKDFETAAVRTPDETILISEQLQEMKLAAGVLDVKGEGITVDITPKKDRIVSPFNDAPIIDYDLLTIVNKLRAANAEAISINDIRVTANSGIRTAGNYGIIINNQRIPSHQHVVIKAIGNKVDLEGIMKFQGTISEELLRNCDITIKPSNDVVVKRSQVIGGYQYAKQVNE</sequence>
<comment type="caution">
    <text evidence="3">The sequence shown here is derived from an EMBL/GenBank/DDBJ whole genome shotgun (WGS) entry which is preliminary data.</text>
</comment>
<dbReference type="InterPro" id="IPR010273">
    <property type="entry name" value="DUF881"/>
</dbReference>
<keyword evidence="4" id="KW-1185">Reference proteome</keyword>
<reference evidence="3 4" key="1">
    <citation type="submission" date="2021-03" db="EMBL/GenBank/DDBJ databases">
        <title>Genomic Encyclopedia of Type Strains, Phase IV (KMG-IV): sequencing the most valuable type-strain genomes for metagenomic binning, comparative biology and taxonomic classification.</title>
        <authorList>
            <person name="Goeker M."/>
        </authorList>
    </citation>
    <scope>NUCLEOTIDE SEQUENCE [LARGE SCALE GENOMIC DNA]</scope>
    <source>
        <strain evidence="3 4">DSM 28650</strain>
    </source>
</reference>
<evidence type="ECO:0000256" key="2">
    <source>
        <dbReference type="SAM" id="Coils"/>
    </source>
</evidence>
<dbReference type="RefSeq" id="WP_021281550.1">
    <property type="nucleotide sequence ID" value="NZ_JAGGLL010000052.1"/>
</dbReference>
<dbReference type="Gene3D" id="3.30.70.1880">
    <property type="entry name" value="Protein of unknown function DUF881"/>
    <property type="match status" value="1"/>
</dbReference>
<dbReference type="Pfam" id="PF05949">
    <property type="entry name" value="DUF881"/>
    <property type="match status" value="1"/>
</dbReference>
<dbReference type="EMBL" id="JAGGLL010000052">
    <property type="protein sequence ID" value="MBP2024155.1"/>
    <property type="molecule type" value="Genomic_DNA"/>
</dbReference>
<evidence type="ECO:0000313" key="4">
    <source>
        <dbReference type="Proteomes" id="UP001519308"/>
    </source>
</evidence>
<dbReference type="PANTHER" id="PTHR37313">
    <property type="entry name" value="UPF0749 PROTEIN RV1825"/>
    <property type="match status" value="1"/>
</dbReference>
<name>A0ABS4K8Q7_9CLOT</name>
<organism evidence="3 4">
    <name type="scientific">Clostridium punense</name>
    <dbReference type="NCBI Taxonomy" id="1054297"/>
    <lineage>
        <taxon>Bacteria</taxon>
        <taxon>Bacillati</taxon>
        <taxon>Bacillota</taxon>
        <taxon>Clostridia</taxon>
        <taxon>Eubacteriales</taxon>
        <taxon>Clostridiaceae</taxon>
        <taxon>Clostridium</taxon>
    </lineage>
</organism>
<dbReference type="PANTHER" id="PTHR37313:SF2">
    <property type="entry name" value="UPF0749 PROTEIN YLXX"/>
    <property type="match status" value="1"/>
</dbReference>